<evidence type="ECO:0000256" key="12">
    <source>
        <dbReference type="ARBA" id="ARBA00022955"/>
    </source>
</evidence>
<protein>
    <recommendedName>
        <fullName evidence="17">Phosphomevalonate kinase</fullName>
        <ecNumber evidence="3">2.7.4.2</ecNumber>
    </recommendedName>
</protein>
<evidence type="ECO:0000256" key="17">
    <source>
        <dbReference type="ARBA" id="ARBA00034549"/>
    </source>
</evidence>
<keyword evidence="13" id="KW-0756">Sterol biosynthesis</keyword>
<sequence length="88" mass="10539">MLVNRCVPLYYASRVKENLEQYAIEHGLDVEQLKSNGPYKEIYREAMVKWGEEMRAKDPTYFCRVFKWSRKDDKHPATRRSKCGFKFA</sequence>
<reference evidence="18 19" key="1">
    <citation type="submission" date="2024-08" db="EMBL/GenBank/DDBJ databases">
        <title>Gnathostoma spinigerum genome.</title>
        <authorList>
            <person name="Gonzalez-Bertolin B."/>
            <person name="Monzon S."/>
            <person name="Zaballos A."/>
            <person name="Jimenez P."/>
            <person name="Dekumyoy P."/>
            <person name="Varona S."/>
            <person name="Cuesta I."/>
            <person name="Sumanam S."/>
            <person name="Adisakwattana P."/>
            <person name="Gasser R.B."/>
            <person name="Hernandez-Gonzalez A."/>
            <person name="Young N.D."/>
            <person name="Perteguer M.J."/>
        </authorList>
    </citation>
    <scope>NUCLEOTIDE SEQUENCE [LARGE SCALE GENOMIC DNA]</scope>
    <source>
        <strain evidence="18">AL3</strain>
        <tissue evidence="18">Liver</tissue>
    </source>
</reference>
<evidence type="ECO:0000256" key="9">
    <source>
        <dbReference type="ARBA" id="ARBA00022777"/>
    </source>
</evidence>
<evidence type="ECO:0000256" key="16">
    <source>
        <dbReference type="ARBA" id="ARBA00023221"/>
    </source>
</evidence>
<dbReference type="Gene3D" id="3.40.50.300">
    <property type="entry name" value="P-loop containing nucleotide triphosphate hydrolases"/>
    <property type="match status" value="1"/>
</dbReference>
<evidence type="ECO:0000256" key="6">
    <source>
        <dbReference type="ARBA" id="ARBA00022548"/>
    </source>
</evidence>
<comment type="pathway">
    <text evidence="2">Isoprenoid biosynthesis; isopentenyl diphosphate biosynthesis via mevalonate pathway; isopentenyl diphosphate from (R)-mevalonate: step 2/3.</text>
</comment>
<keyword evidence="5" id="KW-0444">Lipid biosynthesis</keyword>
<dbReference type="GO" id="GO:0005829">
    <property type="term" value="C:cytosol"/>
    <property type="evidence" value="ECO:0007669"/>
    <property type="project" value="UniProtKB-SubCell"/>
</dbReference>
<dbReference type="EC" id="2.7.4.2" evidence="3"/>
<dbReference type="InterPro" id="IPR005919">
    <property type="entry name" value="Pmev_kin_anim"/>
</dbReference>
<evidence type="ECO:0000256" key="7">
    <source>
        <dbReference type="ARBA" id="ARBA00022679"/>
    </source>
</evidence>
<name>A0ABD6ESD0_9BILA</name>
<keyword evidence="6" id="KW-0153">Cholesterol metabolism</keyword>
<dbReference type="GO" id="GO:0005524">
    <property type="term" value="F:ATP binding"/>
    <property type="evidence" value="ECO:0007669"/>
    <property type="project" value="UniProtKB-KW"/>
</dbReference>
<evidence type="ECO:0000256" key="3">
    <source>
        <dbReference type="ARBA" id="ARBA00012958"/>
    </source>
</evidence>
<dbReference type="GO" id="GO:0004631">
    <property type="term" value="F:phosphomevalonate kinase activity"/>
    <property type="evidence" value="ECO:0007669"/>
    <property type="project" value="UniProtKB-EC"/>
</dbReference>
<dbReference type="PANTHER" id="PTHR13101">
    <property type="entry name" value="PHOSPHOMEVALONATE KINASE"/>
    <property type="match status" value="1"/>
</dbReference>
<evidence type="ECO:0000256" key="5">
    <source>
        <dbReference type="ARBA" id="ARBA00022516"/>
    </source>
</evidence>
<evidence type="ECO:0000256" key="14">
    <source>
        <dbReference type="ARBA" id="ARBA00023098"/>
    </source>
</evidence>
<keyword evidence="11" id="KW-0067">ATP-binding</keyword>
<evidence type="ECO:0000256" key="1">
    <source>
        <dbReference type="ARBA" id="ARBA00004514"/>
    </source>
</evidence>
<proteinExistence type="predicted"/>
<dbReference type="Pfam" id="PF04275">
    <property type="entry name" value="P-mevalo_kinase"/>
    <property type="match status" value="1"/>
</dbReference>
<evidence type="ECO:0000256" key="10">
    <source>
        <dbReference type="ARBA" id="ARBA00022778"/>
    </source>
</evidence>
<gene>
    <name evidence="18" type="ORF">AB6A40_006171</name>
</gene>
<keyword evidence="16" id="KW-0753">Steroid metabolism</keyword>
<dbReference type="GO" id="GO:0006695">
    <property type="term" value="P:cholesterol biosynthetic process"/>
    <property type="evidence" value="ECO:0007669"/>
    <property type="project" value="UniProtKB-KW"/>
</dbReference>
<comment type="caution">
    <text evidence="18">The sequence shown here is derived from an EMBL/GenBank/DDBJ whole genome shotgun (WGS) entry which is preliminary data.</text>
</comment>
<evidence type="ECO:0000256" key="11">
    <source>
        <dbReference type="ARBA" id="ARBA00022840"/>
    </source>
</evidence>
<dbReference type="InterPro" id="IPR027417">
    <property type="entry name" value="P-loop_NTPase"/>
</dbReference>
<keyword evidence="15" id="KW-1207">Sterol metabolism</keyword>
<evidence type="ECO:0000256" key="13">
    <source>
        <dbReference type="ARBA" id="ARBA00023011"/>
    </source>
</evidence>
<keyword evidence="9" id="KW-0418">Kinase</keyword>
<keyword evidence="10" id="KW-0152">Cholesterol biosynthesis</keyword>
<evidence type="ECO:0000313" key="19">
    <source>
        <dbReference type="Proteomes" id="UP001608902"/>
    </source>
</evidence>
<dbReference type="PANTHER" id="PTHR13101:SF1">
    <property type="entry name" value="PHOSPHOMEVALONATE KINASE"/>
    <property type="match status" value="1"/>
</dbReference>
<keyword evidence="19" id="KW-1185">Reference proteome</keyword>
<keyword evidence="4" id="KW-0963">Cytoplasm</keyword>
<dbReference type="EMBL" id="JBGFUD010004222">
    <property type="protein sequence ID" value="MFH4979462.1"/>
    <property type="molecule type" value="Genomic_DNA"/>
</dbReference>
<dbReference type="Proteomes" id="UP001608902">
    <property type="component" value="Unassembled WGS sequence"/>
</dbReference>
<accession>A0ABD6ESD0</accession>
<keyword evidence="14" id="KW-0443">Lipid metabolism</keyword>
<evidence type="ECO:0000256" key="2">
    <source>
        <dbReference type="ARBA" id="ARBA00005017"/>
    </source>
</evidence>
<organism evidence="18 19">
    <name type="scientific">Gnathostoma spinigerum</name>
    <dbReference type="NCBI Taxonomy" id="75299"/>
    <lineage>
        <taxon>Eukaryota</taxon>
        <taxon>Metazoa</taxon>
        <taxon>Ecdysozoa</taxon>
        <taxon>Nematoda</taxon>
        <taxon>Chromadorea</taxon>
        <taxon>Rhabditida</taxon>
        <taxon>Spirurina</taxon>
        <taxon>Gnathostomatomorpha</taxon>
        <taxon>Gnathostomatoidea</taxon>
        <taxon>Gnathostomatidae</taxon>
        <taxon>Gnathostoma</taxon>
    </lineage>
</organism>
<comment type="subcellular location">
    <subcellularLocation>
        <location evidence="1">Cytoplasm</location>
        <location evidence="1">Cytosol</location>
    </subcellularLocation>
</comment>
<dbReference type="AlphaFoldDB" id="A0ABD6ESD0"/>
<evidence type="ECO:0000256" key="4">
    <source>
        <dbReference type="ARBA" id="ARBA00022490"/>
    </source>
</evidence>
<evidence type="ECO:0000256" key="15">
    <source>
        <dbReference type="ARBA" id="ARBA00023166"/>
    </source>
</evidence>
<keyword evidence="12" id="KW-0752">Steroid biosynthesis</keyword>
<evidence type="ECO:0000256" key="8">
    <source>
        <dbReference type="ARBA" id="ARBA00022741"/>
    </source>
</evidence>
<evidence type="ECO:0000313" key="18">
    <source>
        <dbReference type="EMBL" id="MFH4979462.1"/>
    </source>
</evidence>
<keyword evidence="7" id="KW-0808">Transferase</keyword>
<keyword evidence="8" id="KW-0547">Nucleotide-binding</keyword>